<evidence type="ECO:0000313" key="12">
    <source>
        <dbReference type="Proteomes" id="UP000324832"/>
    </source>
</evidence>
<evidence type="ECO:0000256" key="8">
    <source>
        <dbReference type="ARBA" id="ARBA00023180"/>
    </source>
</evidence>
<dbReference type="GO" id="GO:0046872">
    <property type="term" value="F:metal ion binding"/>
    <property type="evidence" value="ECO:0007669"/>
    <property type="project" value="UniProtKB-KW"/>
</dbReference>
<proteinExistence type="predicted"/>
<sequence length="777" mass="86802">MRLVYHILVYVITISPIIKCHRPFGGHFESLDDNNLNHLQTEPPCDVCPRNGVCVPKVQCPAHVNPGSSNPRCHIDGQHVGVCCCTGSNHFEPKETQRVAASIEDLNSAHQQSKKKLDELVKRADSLLNEKDTVVKESDPSYGHHMFTRAVGSKAQELGRIGFLSLLLVQELKSREAISAEDLGSGIHRNAEGSFCLPPPLCPRKPSKYRNLDGTCNNSKNPSWGAIFTGFERLLPPEYRDGTWAFRLSVTNGILPNSRAVSNAVILDGHYPSRSHNAMFTQFGQFITHDISSGVVFTTGNDSAISCCSKDGQDVLPLELQHWACAAISISPKDPFYSQFNRRCINFVRGVLAPSHDCLIGYAKQMNGVSHFLDLSHIYGNSEEKLASLRAPGGLLKTFDDFGRELPPLTKENQCLTSNNVSPCFDSGDNHANQILSLTALHTLFTREHNRIARALYKLNPHLDEEALFFETRRIVQAEFQNIVYKEWLPLLIGPKMMKMFKIFTLDGYSQVYDPSTNPSITAEFSGAAMRFGHSIVDGKMLVFSPQTGSVDEILSLPETMFLPSRLRLKYFLDRLLTGMCMQPMQNVDPFMTSALSRYLFRGGNPFGHDLAAINIQRGRDYGLRPFNDYRVLIGSKPFTSFQQFPAKTAQRLSSVYTHPHDIDLWVGGLLEKPIDGGILGATFSQIIGDQFTKLKKGDRYFYEHGPDVNPGAFTPSQLSEIKKVTLARIICDNSDHIELLTQSPYAFLRRDLSGNQPVPCDSTVIPQMDLNKFRDL</sequence>
<dbReference type="Gene3D" id="1.10.640.10">
    <property type="entry name" value="Haem peroxidase domain superfamily, animal type"/>
    <property type="match status" value="1"/>
</dbReference>
<dbReference type="GO" id="GO:0022412">
    <property type="term" value="P:cellular process involved in reproduction in multicellular organism"/>
    <property type="evidence" value="ECO:0007669"/>
    <property type="project" value="UniProtKB-ARBA"/>
</dbReference>
<reference evidence="11 12" key="1">
    <citation type="submission" date="2017-07" db="EMBL/GenBank/DDBJ databases">
        <authorList>
            <person name="Talla V."/>
            <person name="Backstrom N."/>
        </authorList>
    </citation>
    <scope>NUCLEOTIDE SEQUENCE [LARGE SCALE GENOMIC DNA]</scope>
</reference>
<protein>
    <recommendedName>
        <fullName evidence="13">Chorion peroxidase</fullName>
    </recommendedName>
</protein>
<dbReference type="CDD" id="cd09823">
    <property type="entry name" value="peroxinectin_like"/>
    <property type="match status" value="1"/>
</dbReference>
<dbReference type="Proteomes" id="UP000324832">
    <property type="component" value="Unassembled WGS sequence"/>
</dbReference>
<evidence type="ECO:0008006" key="13">
    <source>
        <dbReference type="Google" id="ProtNLM"/>
    </source>
</evidence>
<dbReference type="SUPFAM" id="SSF48113">
    <property type="entry name" value="Heme-dependent peroxidases"/>
    <property type="match status" value="1"/>
</dbReference>
<feature type="coiled-coil region" evidence="10">
    <location>
        <begin position="103"/>
        <end position="137"/>
    </location>
</feature>
<name>A0A5E4R4C1_9NEOP</name>
<evidence type="ECO:0000256" key="1">
    <source>
        <dbReference type="ARBA" id="ARBA00004613"/>
    </source>
</evidence>
<keyword evidence="2" id="KW-0964">Secreted</keyword>
<keyword evidence="4 9" id="KW-0349">Heme</keyword>
<dbReference type="FunFam" id="1.10.640.10:FF:000003">
    <property type="entry name" value="chorion peroxidase"/>
    <property type="match status" value="1"/>
</dbReference>
<dbReference type="PROSITE" id="PS50292">
    <property type="entry name" value="PEROXIDASE_3"/>
    <property type="match status" value="1"/>
</dbReference>
<dbReference type="GO" id="GO:0006979">
    <property type="term" value="P:response to oxidative stress"/>
    <property type="evidence" value="ECO:0007669"/>
    <property type="project" value="InterPro"/>
</dbReference>
<evidence type="ECO:0000256" key="3">
    <source>
        <dbReference type="ARBA" id="ARBA00022559"/>
    </source>
</evidence>
<keyword evidence="5" id="KW-0732">Signal</keyword>
<keyword evidence="8" id="KW-0325">Glycoprotein</keyword>
<gene>
    <name evidence="11" type="ORF">LSINAPIS_LOCUS14836</name>
</gene>
<dbReference type="InterPro" id="IPR019791">
    <property type="entry name" value="Haem_peroxidase_animal"/>
</dbReference>
<keyword evidence="3" id="KW-0575">Peroxidase</keyword>
<keyword evidence="12" id="KW-1185">Reference proteome</keyword>
<dbReference type="PRINTS" id="PR00457">
    <property type="entry name" value="ANPEROXIDASE"/>
</dbReference>
<comment type="subcellular location">
    <subcellularLocation>
        <location evidence="1">Secreted</location>
    </subcellularLocation>
</comment>
<dbReference type="EMBL" id="FZQP02006948">
    <property type="protein sequence ID" value="VVD05258.1"/>
    <property type="molecule type" value="Genomic_DNA"/>
</dbReference>
<dbReference type="GO" id="GO:0005576">
    <property type="term" value="C:extracellular region"/>
    <property type="evidence" value="ECO:0007669"/>
    <property type="project" value="UniProtKB-SubCell"/>
</dbReference>
<dbReference type="PANTHER" id="PTHR11475">
    <property type="entry name" value="OXIDASE/PEROXIDASE"/>
    <property type="match status" value="1"/>
</dbReference>
<dbReference type="InterPro" id="IPR010255">
    <property type="entry name" value="Haem_peroxidase_sf"/>
</dbReference>
<keyword evidence="7 9" id="KW-0408">Iron</keyword>
<feature type="binding site" description="axial binding residue" evidence="9">
    <location>
        <position position="534"/>
    </location>
    <ligand>
        <name>heme b</name>
        <dbReference type="ChEBI" id="CHEBI:60344"/>
    </ligand>
    <ligandPart>
        <name>Fe</name>
        <dbReference type="ChEBI" id="CHEBI:18248"/>
    </ligandPart>
</feature>
<dbReference type="InterPro" id="IPR037120">
    <property type="entry name" value="Haem_peroxidase_sf_animal"/>
</dbReference>
<dbReference type="PANTHER" id="PTHR11475:SF4">
    <property type="entry name" value="CHORION PEROXIDASE"/>
    <property type="match status" value="1"/>
</dbReference>
<keyword evidence="10" id="KW-0175">Coiled coil</keyword>
<evidence type="ECO:0000256" key="6">
    <source>
        <dbReference type="ARBA" id="ARBA00023002"/>
    </source>
</evidence>
<evidence type="ECO:0000256" key="2">
    <source>
        <dbReference type="ARBA" id="ARBA00022525"/>
    </source>
</evidence>
<evidence type="ECO:0000256" key="10">
    <source>
        <dbReference type="SAM" id="Coils"/>
    </source>
</evidence>
<evidence type="ECO:0000256" key="4">
    <source>
        <dbReference type="ARBA" id="ARBA00022617"/>
    </source>
</evidence>
<dbReference type="AlphaFoldDB" id="A0A5E4R4C1"/>
<evidence type="ECO:0000256" key="9">
    <source>
        <dbReference type="PIRSR" id="PIRSR619791-2"/>
    </source>
</evidence>
<accession>A0A5E4R4C1</accession>
<organism evidence="11 12">
    <name type="scientific">Leptidea sinapis</name>
    <dbReference type="NCBI Taxonomy" id="189913"/>
    <lineage>
        <taxon>Eukaryota</taxon>
        <taxon>Metazoa</taxon>
        <taxon>Ecdysozoa</taxon>
        <taxon>Arthropoda</taxon>
        <taxon>Hexapoda</taxon>
        <taxon>Insecta</taxon>
        <taxon>Pterygota</taxon>
        <taxon>Neoptera</taxon>
        <taxon>Endopterygota</taxon>
        <taxon>Lepidoptera</taxon>
        <taxon>Glossata</taxon>
        <taxon>Ditrysia</taxon>
        <taxon>Papilionoidea</taxon>
        <taxon>Pieridae</taxon>
        <taxon>Dismorphiinae</taxon>
        <taxon>Leptidea</taxon>
    </lineage>
</organism>
<evidence type="ECO:0000256" key="7">
    <source>
        <dbReference type="ARBA" id="ARBA00023004"/>
    </source>
</evidence>
<keyword evidence="9" id="KW-0479">Metal-binding</keyword>
<keyword evidence="6" id="KW-0560">Oxidoreductase</keyword>
<evidence type="ECO:0000256" key="5">
    <source>
        <dbReference type="ARBA" id="ARBA00022729"/>
    </source>
</evidence>
<dbReference type="Pfam" id="PF03098">
    <property type="entry name" value="An_peroxidase"/>
    <property type="match status" value="1"/>
</dbReference>
<evidence type="ECO:0000313" key="11">
    <source>
        <dbReference type="EMBL" id="VVD05258.1"/>
    </source>
</evidence>
<dbReference type="GO" id="GO:0004601">
    <property type="term" value="F:peroxidase activity"/>
    <property type="evidence" value="ECO:0007669"/>
    <property type="project" value="UniProtKB-KW"/>
</dbReference>
<dbReference type="GO" id="GO:0020037">
    <property type="term" value="F:heme binding"/>
    <property type="evidence" value="ECO:0007669"/>
    <property type="project" value="InterPro"/>
</dbReference>